<proteinExistence type="predicted"/>
<evidence type="ECO:0000313" key="1">
    <source>
        <dbReference type="EMBL" id="KFD60059.1"/>
    </source>
</evidence>
<organism evidence="1">
    <name type="scientific">Trichuris suis</name>
    <name type="common">pig whipworm</name>
    <dbReference type="NCBI Taxonomy" id="68888"/>
    <lineage>
        <taxon>Eukaryota</taxon>
        <taxon>Metazoa</taxon>
        <taxon>Ecdysozoa</taxon>
        <taxon>Nematoda</taxon>
        <taxon>Enoplea</taxon>
        <taxon>Dorylaimia</taxon>
        <taxon>Trichinellida</taxon>
        <taxon>Trichuridae</taxon>
        <taxon>Trichuris</taxon>
    </lineage>
</organism>
<gene>
    <name evidence="1" type="ORF">M514_27755</name>
</gene>
<name>A0A085MS63_9BILA</name>
<dbReference type="AlphaFoldDB" id="A0A085MS63"/>
<reference evidence="1" key="1">
    <citation type="journal article" date="2014" name="Nat. Genet.">
        <title>Genome and transcriptome of the porcine whipworm Trichuris suis.</title>
        <authorList>
            <person name="Jex A.R."/>
            <person name="Nejsum P."/>
            <person name="Schwarz E.M."/>
            <person name="Hu L."/>
            <person name="Young N.D."/>
            <person name="Hall R.S."/>
            <person name="Korhonen P.K."/>
            <person name="Liao S."/>
            <person name="Thamsborg S."/>
            <person name="Xia J."/>
            <person name="Xu P."/>
            <person name="Wang S."/>
            <person name="Scheerlinck J.P."/>
            <person name="Hofmann A."/>
            <person name="Sternberg P.W."/>
            <person name="Wang J."/>
            <person name="Gasser R.B."/>
        </authorList>
    </citation>
    <scope>NUCLEOTIDE SEQUENCE [LARGE SCALE GENOMIC DNA]</scope>
    <source>
        <strain evidence="1">DCEP-RM93F</strain>
    </source>
</reference>
<protein>
    <submittedName>
        <fullName evidence="1">Uncharacterized protein</fullName>
    </submittedName>
</protein>
<sequence length="101" mass="11556">MITVPEGIQGEAGRNTRLEYKLFGLFHRVPTSLKEVEVDVFNLPLPVSQIRNPLAQRLAGWTRTSFLIKREALQRWRTRTVGEFSVYAKKQYGIAVGIQIV</sequence>
<dbReference type="Proteomes" id="UP000030758">
    <property type="component" value="Unassembled WGS sequence"/>
</dbReference>
<accession>A0A085MS63</accession>
<dbReference type="EMBL" id="KL367698">
    <property type="protein sequence ID" value="KFD60059.1"/>
    <property type="molecule type" value="Genomic_DNA"/>
</dbReference>